<evidence type="ECO:0000313" key="1">
    <source>
        <dbReference type="EMBL" id="CAI4014783.1"/>
    </source>
</evidence>
<evidence type="ECO:0000313" key="3">
    <source>
        <dbReference type="Proteomes" id="UP001152797"/>
    </source>
</evidence>
<sequence length="70" mass="7450">MAALQTMMEDLVSGVMKNEMVVAVRAQATKMMEDATPFLVHWAEQTQQASADALAMGKKAGAEQFGSTSA</sequence>
<dbReference type="EMBL" id="CAMXCT020006500">
    <property type="protein sequence ID" value="CAL1168158.1"/>
    <property type="molecule type" value="Genomic_DNA"/>
</dbReference>
<comment type="caution">
    <text evidence="1">The sequence shown here is derived from an EMBL/GenBank/DDBJ whole genome shotgun (WGS) entry which is preliminary data.</text>
</comment>
<accession>A0A9P1DRE2</accession>
<proteinExistence type="predicted"/>
<protein>
    <submittedName>
        <fullName evidence="1">Uncharacterized protein</fullName>
    </submittedName>
</protein>
<keyword evidence="3" id="KW-1185">Reference proteome</keyword>
<gene>
    <name evidence="1" type="ORF">C1SCF055_LOCUS39657</name>
</gene>
<evidence type="ECO:0000313" key="2">
    <source>
        <dbReference type="EMBL" id="CAL1168158.1"/>
    </source>
</evidence>
<organism evidence="1">
    <name type="scientific">Cladocopium goreaui</name>
    <dbReference type="NCBI Taxonomy" id="2562237"/>
    <lineage>
        <taxon>Eukaryota</taxon>
        <taxon>Sar</taxon>
        <taxon>Alveolata</taxon>
        <taxon>Dinophyceae</taxon>
        <taxon>Suessiales</taxon>
        <taxon>Symbiodiniaceae</taxon>
        <taxon>Cladocopium</taxon>
    </lineage>
</organism>
<name>A0A9P1DRE2_9DINO</name>
<dbReference type="EMBL" id="CAMXCT030006500">
    <property type="protein sequence ID" value="CAL4802095.1"/>
    <property type="molecule type" value="Genomic_DNA"/>
</dbReference>
<dbReference type="AlphaFoldDB" id="A0A9P1DRE2"/>
<dbReference type="EMBL" id="CAMXCT010006500">
    <property type="protein sequence ID" value="CAI4014783.1"/>
    <property type="molecule type" value="Genomic_DNA"/>
</dbReference>
<dbReference type="Proteomes" id="UP001152797">
    <property type="component" value="Unassembled WGS sequence"/>
</dbReference>
<reference evidence="1" key="1">
    <citation type="submission" date="2022-10" db="EMBL/GenBank/DDBJ databases">
        <authorList>
            <person name="Chen Y."/>
            <person name="Dougan E. K."/>
            <person name="Chan C."/>
            <person name="Rhodes N."/>
            <person name="Thang M."/>
        </authorList>
    </citation>
    <scope>NUCLEOTIDE SEQUENCE</scope>
</reference>
<reference evidence="2" key="2">
    <citation type="submission" date="2024-04" db="EMBL/GenBank/DDBJ databases">
        <authorList>
            <person name="Chen Y."/>
            <person name="Shah S."/>
            <person name="Dougan E. K."/>
            <person name="Thang M."/>
            <person name="Chan C."/>
        </authorList>
    </citation>
    <scope>NUCLEOTIDE SEQUENCE [LARGE SCALE GENOMIC DNA]</scope>
</reference>